<dbReference type="AlphaFoldDB" id="A0AAN6T2A3"/>
<feature type="region of interest" description="Disordered" evidence="1">
    <location>
        <begin position="33"/>
        <end position="63"/>
    </location>
</feature>
<organism evidence="2 3">
    <name type="scientific">Parathielavia hyrcaniae</name>
    <dbReference type="NCBI Taxonomy" id="113614"/>
    <lineage>
        <taxon>Eukaryota</taxon>
        <taxon>Fungi</taxon>
        <taxon>Dikarya</taxon>
        <taxon>Ascomycota</taxon>
        <taxon>Pezizomycotina</taxon>
        <taxon>Sordariomycetes</taxon>
        <taxon>Sordariomycetidae</taxon>
        <taxon>Sordariales</taxon>
        <taxon>Chaetomiaceae</taxon>
        <taxon>Parathielavia</taxon>
    </lineage>
</organism>
<proteinExistence type="predicted"/>
<dbReference type="InterPro" id="IPR024368">
    <property type="entry name" value="Ecl1/2/3"/>
</dbReference>
<gene>
    <name evidence="2" type="ORF">N658DRAFT_425795</name>
</gene>
<reference evidence="2" key="1">
    <citation type="journal article" date="2023" name="Mol. Phylogenet. Evol.">
        <title>Genome-scale phylogeny and comparative genomics of the fungal order Sordariales.</title>
        <authorList>
            <person name="Hensen N."/>
            <person name="Bonometti L."/>
            <person name="Westerberg I."/>
            <person name="Brannstrom I.O."/>
            <person name="Guillou S."/>
            <person name="Cros-Aarteil S."/>
            <person name="Calhoun S."/>
            <person name="Haridas S."/>
            <person name="Kuo A."/>
            <person name="Mondo S."/>
            <person name="Pangilinan J."/>
            <person name="Riley R."/>
            <person name="LaButti K."/>
            <person name="Andreopoulos B."/>
            <person name="Lipzen A."/>
            <person name="Chen C."/>
            <person name="Yan M."/>
            <person name="Daum C."/>
            <person name="Ng V."/>
            <person name="Clum A."/>
            <person name="Steindorff A."/>
            <person name="Ohm R.A."/>
            <person name="Martin F."/>
            <person name="Silar P."/>
            <person name="Natvig D.O."/>
            <person name="Lalanne C."/>
            <person name="Gautier V."/>
            <person name="Ament-Velasquez S.L."/>
            <person name="Kruys A."/>
            <person name="Hutchinson M.I."/>
            <person name="Powell A.J."/>
            <person name="Barry K."/>
            <person name="Miller A.N."/>
            <person name="Grigoriev I.V."/>
            <person name="Debuchy R."/>
            <person name="Gladieux P."/>
            <person name="Hiltunen Thoren M."/>
            <person name="Johannesson H."/>
        </authorList>
    </citation>
    <scope>NUCLEOTIDE SEQUENCE</scope>
    <source>
        <strain evidence="2">CBS 757.83</strain>
    </source>
</reference>
<evidence type="ECO:0000313" key="2">
    <source>
        <dbReference type="EMBL" id="KAK4101444.1"/>
    </source>
</evidence>
<name>A0AAN6T2A3_9PEZI</name>
<feature type="region of interest" description="Disordered" evidence="1">
    <location>
        <begin position="82"/>
        <end position="118"/>
    </location>
</feature>
<keyword evidence="3" id="KW-1185">Reference proteome</keyword>
<accession>A0AAN6T2A3</accession>
<reference evidence="2" key="2">
    <citation type="submission" date="2023-05" db="EMBL/GenBank/DDBJ databases">
        <authorList>
            <consortium name="Lawrence Berkeley National Laboratory"/>
            <person name="Steindorff A."/>
            <person name="Hensen N."/>
            <person name="Bonometti L."/>
            <person name="Westerberg I."/>
            <person name="Brannstrom I.O."/>
            <person name="Guillou S."/>
            <person name="Cros-Aarteil S."/>
            <person name="Calhoun S."/>
            <person name="Haridas S."/>
            <person name="Kuo A."/>
            <person name="Mondo S."/>
            <person name="Pangilinan J."/>
            <person name="Riley R."/>
            <person name="Labutti K."/>
            <person name="Andreopoulos B."/>
            <person name="Lipzen A."/>
            <person name="Chen C."/>
            <person name="Yanf M."/>
            <person name="Daum C."/>
            <person name="Ng V."/>
            <person name="Clum A."/>
            <person name="Ohm R."/>
            <person name="Martin F."/>
            <person name="Silar P."/>
            <person name="Natvig D."/>
            <person name="Lalanne C."/>
            <person name="Gautier V."/>
            <person name="Ament-Velasquez S.L."/>
            <person name="Kruys A."/>
            <person name="Hutchinson M.I."/>
            <person name="Powell A.J."/>
            <person name="Barry K."/>
            <person name="Miller A.N."/>
            <person name="Grigoriev I.V."/>
            <person name="Debuchy R."/>
            <person name="Gladieux P."/>
            <person name="Thoren M.H."/>
            <person name="Johannesson H."/>
        </authorList>
    </citation>
    <scope>NUCLEOTIDE SEQUENCE</scope>
    <source>
        <strain evidence="2">CBS 757.83</strain>
    </source>
</reference>
<evidence type="ECO:0000256" key="1">
    <source>
        <dbReference type="SAM" id="MobiDB-lite"/>
    </source>
</evidence>
<protein>
    <submittedName>
        <fullName evidence="2">Uncharacterized protein</fullName>
    </submittedName>
</protein>
<dbReference type="Proteomes" id="UP001305647">
    <property type="component" value="Unassembled WGS sequence"/>
</dbReference>
<feature type="compositionally biased region" description="Low complexity" evidence="1">
    <location>
        <begin position="37"/>
        <end position="50"/>
    </location>
</feature>
<dbReference type="EMBL" id="MU863635">
    <property type="protein sequence ID" value="KAK4101444.1"/>
    <property type="molecule type" value="Genomic_DNA"/>
</dbReference>
<feature type="compositionally biased region" description="Polar residues" evidence="1">
    <location>
        <begin position="90"/>
        <end position="118"/>
    </location>
</feature>
<evidence type="ECO:0000313" key="3">
    <source>
        <dbReference type="Proteomes" id="UP001305647"/>
    </source>
</evidence>
<sequence>MSFDDWTHQYCLGCDKQTDGATYCSESCRLADYEKTSPSTPSSAASSPALSGPPPDWTLSRPASTTSTKFYLSPAYDFGLAQPSMRRDSTQGQALSPSASHTSLCSMRSNSSAGLDATQLSEKAARELRAYARSFESVRLQRRRSY</sequence>
<comment type="caution">
    <text evidence="2">The sequence shown here is derived from an EMBL/GenBank/DDBJ whole genome shotgun (WGS) entry which is preliminary data.</text>
</comment>
<dbReference type="Pfam" id="PF12855">
    <property type="entry name" value="Ecl1"/>
    <property type="match status" value="1"/>
</dbReference>